<evidence type="ECO:0000313" key="2">
    <source>
        <dbReference type="Proteomes" id="UP000034539"/>
    </source>
</evidence>
<reference evidence="1 2" key="1">
    <citation type="journal article" date="2015" name="Nature">
        <title>rRNA introns, odd ribosomes, and small enigmatic genomes across a large radiation of phyla.</title>
        <authorList>
            <person name="Brown C.T."/>
            <person name="Hug L.A."/>
            <person name="Thomas B.C."/>
            <person name="Sharon I."/>
            <person name="Castelle C.J."/>
            <person name="Singh A."/>
            <person name="Wilkins M.J."/>
            <person name="Williams K.H."/>
            <person name="Banfield J.F."/>
        </authorList>
    </citation>
    <scope>NUCLEOTIDE SEQUENCE [LARGE SCALE GENOMIC DNA]</scope>
</reference>
<dbReference type="InterPro" id="IPR009241">
    <property type="entry name" value="HigB-like"/>
</dbReference>
<name>A0A0G0PXN4_9BACT</name>
<organism evidence="1 2">
    <name type="scientific">Candidatus Gottesmanbacteria bacterium GW2011_GWC2_39_8</name>
    <dbReference type="NCBI Taxonomy" id="1618450"/>
    <lineage>
        <taxon>Bacteria</taxon>
        <taxon>Candidatus Gottesmaniibacteriota</taxon>
    </lineage>
</organism>
<dbReference type="EMBL" id="LBXN01000029">
    <property type="protein sequence ID" value="KKR32879.1"/>
    <property type="molecule type" value="Genomic_DNA"/>
</dbReference>
<gene>
    <name evidence="1" type="ORF">UT63_C0029G0004</name>
</gene>
<dbReference type="Proteomes" id="UP000034539">
    <property type="component" value="Unassembled WGS sequence"/>
</dbReference>
<dbReference type="AlphaFoldDB" id="A0A0G0PXN4"/>
<protein>
    <recommendedName>
        <fullName evidence="3">Toxin-antitoxin system, toxin component, RelE family</fullName>
    </recommendedName>
</protein>
<dbReference type="Pfam" id="PF05973">
    <property type="entry name" value="Gp49"/>
    <property type="match status" value="1"/>
</dbReference>
<proteinExistence type="predicted"/>
<evidence type="ECO:0000313" key="1">
    <source>
        <dbReference type="EMBL" id="KKR32879.1"/>
    </source>
</evidence>
<evidence type="ECO:0008006" key="3">
    <source>
        <dbReference type="Google" id="ProtNLM"/>
    </source>
</evidence>
<accession>A0A0G0PXN4</accession>
<comment type="caution">
    <text evidence="1">The sequence shown here is derived from an EMBL/GenBank/DDBJ whole genome shotgun (WGS) entry which is preliminary data.</text>
</comment>
<sequence>MKTSIHYYVTKTGKKVVQEFIDSLDKIQQAKIIRIINTIEIYGLRSVIPHLKKLVGTPLWEIRILGKDNIRIFYIAPTQDSIVILHGFIKKKQKTDSKEISIAIARISDLGKTLS</sequence>